<organism evidence="2 3">
    <name type="scientific">Stegodyphus mimosarum</name>
    <name type="common">African social velvet spider</name>
    <dbReference type="NCBI Taxonomy" id="407821"/>
    <lineage>
        <taxon>Eukaryota</taxon>
        <taxon>Metazoa</taxon>
        <taxon>Ecdysozoa</taxon>
        <taxon>Arthropoda</taxon>
        <taxon>Chelicerata</taxon>
        <taxon>Arachnida</taxon>
        <taxon>Araneae</taxon>
        <taxon>Araneomorphae</taxon>
        <taxon>Entelegynae</taxon>
        <taxon>Eresoidea</taxon>
        <taxon>Eresidae</taxon>
        <taxon>Stegodyphus</taxon>
    </lineage>
</organism>
<dbReference type="Proteomes" id="UP000054359">
    <property type="component" value="Unassembled WGS sequence"/>
</dbReference>
<dbReference type="EMBL" id="KK117600">
    <property type="protein sequence ID" value="KFM70917.1"/>
    <property type="molecule type" value="Genomic_DNA"/>
</dbReference>
<gene>
    <name evidence="2" type="ORF">X975_26667</name>
</gene>
<dbReference type="STRING" id="407821.A0A087U0M8"/>
<dbReference type="OMA" id="TTCRVED"/>
<dbReference type="PANTHER" id="PTHR32123">
    <property type="entry name" value="BICD FAMILY-LIKE CARGO ADAPTER"/>
    <property type="match status" value="1"/>
</dbReference>
<evidence type="ECO:0000256" key="1">
    <source>
        <dbReference type="ARBA" id="ARBA00023054"/>
    </source>
</evidence>
<evidence type="ECO:0000313" key="3">
    <source>
        <dbReference type="Proteomes" id="UP000054359"/>
    </source>
</evidence>
<dbReference type="AlphaFoldDB" id="A0A087U0M8"/>
<proteinExistence type="predicted"/>
<accession>A0A087U0M8</accession>
<dbReference type="PANTHER" id="PTHR32123:SF13">
    <property type="entry name" value="BICAUDAL D-RELATED PROTEIN HOMOLOG"/>
    <property type="match status" value="1"/>
</dbReference>
<protein>
    <submittedName>
        <fullName evidence="2">Bicaudal D-related protein-like protein</fullName>
    </submittedName>
</protein>
<feature type="non-terminal residue" evidence="2">
    <location>
        <position position="87"/>
    </location>
</feature>
<dbReference type="InterPro" id="IPR051149">
    <property type="entry name" value="Spindly/BICDR_Dynein_Adapter"/>
</dbReference>
<reference evidence="2 3" key="1">
    <citation type="submission" date="2013-11" db="EMBL/GenBank/DDBJ databases">
        <title>Genome sequencing of Stegodyphus mimosarum.</title>
        <authorList>
            <person name="Bechsgaard J."/>
        </authorList>
    </citation>
    <scope>NUCLEOTIDE SEQUENCE [LARGE SCALE GENOMIC DNA]</scope>
</reference>
<keyword evidence="3" id="KW-1185">Reference proteome</keyword>
<name>A0A087U0M8_STEMI</name>
<evidence type="ECO:0000313" key="2">
    <source>
        <dbReference type="EMBL" id="KFM70917.1"/>
    </source>
</evidence>
<sequence>MTTCRVEDMQQKMSTSHNFYGDLEDYVCQMENQQAQNNIDGDDVFAQLARKEKDLILAAELGKALLEKNEEISRANERLTEEYSQQL</sequence>
<keyword evidence="1" id="KW-0175">Coiled coil</keyword>
<dbReference type="OrthoDB" id="9451547at2759"/>